<feature type="compositionally biased region" description="Low complexity" evidence="2">
    <location>
        <begin position="356"/>
        <end position="374"/>
    </location>
</feature>
<feature type="region of interest" description="Disordered" evidence="2">
    <location>
        <begin position="356"/>
        <end position="392"/>
    </location>
</feature>
<sequence>MSQILEKIGQLKKITQLNLTTKTNNDGAKKIITDIETMNPHKIILEQIKYIKHDLSSPPCNRELWIKTINSRINICIKTANKINNKNHEKKERPYTDQIKKIKSRVCFNGIIYYSQDYLLNTLHMPINYLLKCSKINLIEKDSNKYYKEDYINNEILNKKQHPHLIDVQKEKGYYDNVYVKDHVKKKEIDMLHRIIKAVGKYGEYQHIVDIGGKKYILDYMYEHNGDPFIKIEINEKHHERTKNILNDNMRNNELIGMYGPLLYHFPVNISNDDFEQQIEMIKQCLNYAKKETMQLENIIEQCSNLYDDKLFAKMFKIELLNEKNDPFQFPIKKVKKHLDIEPDSDKDKEINELFSTNESFNNESDNSPDNSEYNSEDQWDDDDDIQNVSDNDNIQSEHITIYKENKDFVIRNGEIIITRKLFMRIAVMGRSMMGDRIFNILYEFGERLTNEIKQNYEMFKNYHESIPRKILYNARVDSLQNQYKSKEDELTRQLNKERMEKGMVLHNNRDLQKQLDELKERS</sequence>
<gene>
    <name evidence="3" type="ORF">Terrestrivirus8_36</name>
</gene>
<proteinExistence type="predicted"/>
<dbReference type="EMBL" id="MK071986">
    <property type="protein sequence ID" value="AYV76543.1"/>
    <property type="molecule type" value="Genomic_DNA"/>
</dbReference>
<reference evidence="3" key="1">
    <citation type="submission" date="2018-10" db="EMBL/GenBank/DDBJ databases">
        <title>Hidden diversity of soil giant viruses.</title>
        <authorList>
            <person name="Schulz F."/>
            <person name="Alteio L."/>
            <person name="Goudeau D."/>
            <person name="Ryan E.M."/>
            <person name="Malmstrom R.R."/>
            <person name="Blanchard J."/>
            <person name="Woyke T."/>
        </authorList>
    </citation>
    <scope>NUCLEOTIDE SEQUENCE</scope>
    <source>
        <strain evidence="3">TEV1</strain>
    </source>
</reference>
<evidence type="ECO:0000256" key="2">
    <source>
        <dbReference type="SAM" id="MobiDB-lite"/>
    </source>
</evidence>
<name>A0A3G4ZSH0_9VIRU</name>
<evidence type="ECO:0000256" key="1">
    <source>
        <dbReference type="SAM" id="Coils"/>
    </source>
</evidence>
<feature type="coiled-coil region" evidence="1">
    <location>
        <begin position="470"/>
        <end position="522"/>
    </location>
</feature>
<feature type="compositionally biased region" description="Acidic residues" evidence="2">
    <location>
        <begin position="375"/>
        <end position="386"/>
    </location>
</feature>
<protein>
    <submittedName>
        <fullName evidence="3">Uncharacterized protein</fullName>
    </submittedName>
</protein>
<evidence type="ECO:0000313" key="3">
    <source>
        <dbReference type="EMBL" id="AYV76543.1"/>
    </source>
</evidence>
<organism evidence="3">
    <name type="scientific">Terrestrivirus sp</name>
    <dbReference type="NCBI Taxonomy" id="2487775"/>
    <lineage>
        <taxon>Viruses</taxon>
        <taxon>Varidnaviria</taxon>
        <taxon>Bamfordvirae</taxon>
        <taxon>Nucleocytoviricota</taxon>
        <taxon>Megaviricetes</taxon>
        <taxon>Imitervirales</taxon>
        <taxon>Mimiviridae</taxon>
        <taxon>Klosneuvirinae</taxon>
    </lineage>
</organism>
<accession>A0A3G4ZSH0</accession>
<keyword evidence="1" id="KW-0175">Coiled coil</keyword>